<dbReference type="InterPro" id="IPR050194">
    <property type="entry name" value="Glycosyltransferase_grp1"/>
</dbReference>
<dbReference type="Proteomes" id="UP000192610">
    <property type="component" value="Unassembled WGS sequence"/>
</dbReference>
<dbReference type="STRING" id="354355.SAMN05660816_03939"/>
<dbReference type="EMBL" id="LVXG01000067">
    <property type="protein sequence ID" value="OQP41014.1"/>
    <property type="molecule type" value="Genomic_DNA"/>
</dbReference>
<feature type="domain" description="Glycosyltransferase subfamily 4-like N-terminal" evidence="2">
    <location>
        <begin position="80"/>
        <end position="194"/>
    </location>
</feature>
<proteinExistence type="predicted"/>
<organism evidence="3 4">
    <name type="scientific">Niastella yeongjuensis</name>
    <dbReference type="NCBI Taxonomy" id="354355"/>
    <lineage>
        <taxon>Bacteria</taxon>
        <taxon>Pseudomonadati</taxon>
        <taxon>Bacteroidota</taxon>
        <taxon>Chitinophagia</taxon>
        <taxon>Chitinophagales</taxon>
        <taxon>Chitinophagaceae</taxon>
        <taxon>Niastella</taxon>
    </lineage>
</organism>
<dbReference type="Pfam" id="PF00534">
    <property type="entry name" value="Glycos_transf_1"/>
    <property type="match status" value="1"/>
</dbReference>
<sequence>MKKILWLPSWYPNKTQPFDGDFIQRMATATSQYAEIHVFFVVKDKSLNNSQEIVVRQNGNLHETIAYYKSPSFLSRLLSWKKYFSTYKQLISRFIEKHGKPDLVHVQVPVKAGLIALWLKRTYGIKYVCTEHYGIYNDIVDDRFSHRSFYFKHYTQKIIKGASVFLPVSNNLGTSINERVVKKDFSVIYNVADTGLFYYAPLSQNKIRFIHVSEMGPHKNVAGIVRAFCALNKQQPDCELVLVGGYTNEIHEMVADSGLLNTAVILTGQLPYESVAANLRQAHALILFSNIETMPCVIIEALCCGLPVISTKTGGIPEVIDDNNGLLITVGNETELLQAMQQLKNNYNRFSRVTIAENAGRKFSYAEIGRQINEAYDRVLQHSPD</sequence>
<dbReference type="GO" id="GO:0016757">
    <property type="term" value="F:glycosyltransferase activity"/>
    <property type="evidence" value="ECO:0007669"/>
    <property type="project" value="InterPro"/>
</dbReference>
<evidence type="ECO:0000259" key="2">
    <source>
        <dbReference type="Pfam" id="PF13439"/>
    </source>
</evidence>
<evidence type="ECO:0008006" key="5">
    <source>
        <dbReference type="Google" id="ProtNLM"/>
    </source>
</evidence>
<dbReference type="PANTHER" id="PTHR45947:SF3">
    <property type="entry name" value="SULFOQUINOVOSYL TRANSFERASE SQD2"/>
    <property type="match status" value="1"/>
</dbReference>
<accession>A0A1V9E4R4</accession>
<dbReference type="RefSeq" id="WP_081203996.1">
    <property type="nucleotide sequence ID" value="NZ_FOCZ01000007.1"/>
</dbReference>
<dbReference type="Pfam" id="PF13439">
    <property type="entry name" value="Glyco_transf_4"/>
    <property type="match status" value="1"/>
</dbReference>
<keyword evidence="4" id="KW-1185">Reference proteome</keyword>
<dbReference type="AlphaFoldDB" id="A0A1V9E4R4"/>
<evidence type="ECO:0000313" key="3">
    <source>
        <dbReference type="EMBL" id="OQP41014.1"/>
    </source>
</evidence>
<protein>
    <recommendedName>
        <fullName evidence="5">Glycosyl transferase family 1 domain-containing protein</fullName>
    </recommendedName>
</protein>
<dbReference type="InterPro" id="IPR028098">
    <property type="entry name" value="Glyco_trans_4-like_N"/>
</dbReference>
<dbReference type="Gene3D" id="3.40.50.2000">
    <property type="entry name" value="Glycogen Phosphorylase B"/>
    <property type="match status" value="2"/>
</dbReference>
<reference evidence="4" key="1">
    <citation type="submission" date="2016-04" db="EMBL/GenBank/DDBJ databases">
        <authorList>
            <person name="Chen L."/>
            <person name="Zhuang W."/>
            <person name="Wang G."/>
        </authorList>
    </citation>
    <scope>NUCLEOTIDE SEQUENCE [LARGE SCALE GENOMIC DNA]</scope>
    <source>
        <strain evidence="4">17621</strain>
    </source>
</reference>
<comment type="caution">
    <text evidence="3">The sequence shown here is derived from an EMBL/GenBank/DDBJ whole genome shotgun (WGS) entry which is preliminary data.</text>
</comment>
<evidence type="ECO:0000259" key="1">
    <source>
        <dbReference type="Pfam" id="PF00534"/>
    </source>
</evidence>
<dbReference type="InterPro" id="IPR001296">
    <property type="entry name" value="Glyco_trans_1"/>
</dbReference>
<gene>
    <name evidence="3" type="ORF">A4H97_15555</name>
</gene>
<dbReference type="OrthoDB" id="9795068at2"/>
<name>A0A1V9E4R4_9BACT</name>
<dbReference type="PANTHER" id="PTHR45947">
    <property type="entry name" value="SULFOQUINOVOSYL TRANSFERASE SQD2"/>
    <property type="match status" value="1"/>
</dbReference>
<dbReference type="SUPFAM" id="SSF53756">
    <property type="entry name" value="UDP-Glycosyltransferase/glycogen phosphorylase"/>
    <property type="match status" value="1"/>
</dbReference>
<feature type="domain" description="Glycosyl transferase family 1" evidence="1">
    <location>
        <begin position="204"/>
        <end position="352"/>
    </location>
</feature>
<evidence type="ECO:0000313" key="4">
    <source>
        <dbReference type="Proteomes" id="UP000192610"/>
    </source>
</evidence>